<evidence type="ECO:0000313" key="2">
    <source>
        <dbReference type="EMBL" id="TSJ42503.1"/>
    </source>
</evidence>
<dbReference type="Proteomes" id="UP000316008">
    <property type="component" value="Unassembled WGS sequence"/>
</dbReference>
<feature type="transmembrane region" description="Helical" evidence="1">
    <location>
        <begin position="47"/>
        <end position="66"/>
    </location>
</feature>
<keyword evidence="3" id="KW-1185">Reference proteome</keyword>
<dbReference type="OrthoDB" id="6400719at2"/>
<proteinExistence type="predicted"/>
<evidence type="ECO:0008006" key="4">
    <source>
        <dbReference type="Google" id="ProtNLM"/>
    </source>
</evidence>
<evidence type="ECO:0000256" key="1">
    <source>
        <dbReference type="SAM" id="Phobius"/>
    </source>
</evidence>
<accession>A0A556MRI0</accession>
<dbReference type="AlphaFoldDB" id="A0A556MRI0"/>
<sequence>MNSKPFNKTYAIVAYCTLIGWIVSLIRVSSLTGEERSFTAFHLRQMLILMLFGSAVSIVNTVLFFLPYFGFIVINILSFMLFICWLLGLIASVRGKQTGVSFVIRAAENMLGDMFE</sequence>
<feature type="transmembrane region" description="Helical" evidence="1">
    <location>
        <begin position="6"/>
        <end position="26"/>
    </location>
</feature>
<keyword evidence="1" id="KW-0472">Membrane</keyword>
<reference evidence="2 3" key="1">
    <citation type="submission" date="2019-07" db="EMBL/GenBank/DDBJ databases">
        <authorList>
            <person name="Huq M.A."/>
        </authorList>
    </citation>
    <scope>NUCLEOTIDE SEQUENCE [LARGE SCALE GENOMIC DNA]</scope>
    <source>
        <strain evidence="2 3">MAH-3</strain>
    </source>
</reference>
<comment type="caution">
    <text evidence="2">The sequence shown here is derived from an EMBL/GenBank/DDBJ whole genome shotgun (WGS) entry which is preliminary data.</text>
</comment>
<protein>
    <recommendedName>
        <fullName evidence="4">DUF4870 domain-containing protein</fullName>
    </recommendedName>
</protein>
<feature type="transmembrane region" description="Helical" evidence="1">
    <location>
        <begin position="72"/>
        <end position="93"/>
    </location>
</feature>
<keyword evidence="1" id="KW-1133">Transmembrane helix</keyword>
<dbReference type="RefSeq" id="WP_144333456.1">
    <property type="nucleotide sequence ID" value="NZ_VLPL01000005.1"/>
</dbReference>
<gene>
    <name evidence="2" type="ORF">FO442_12105</name>
</gene>
<dbReference type="EMBL" id="VLPL01000005">
    <property type="protein sequence ID" value="TSJ42503.1"/>
    <property type="molecule type" value="Genomic_DNA"/>
</dbReference>
<evidence type="ECO:0000313" key="3">
    <source>
        <dbReference type="Proteomes" id="UP000316008"/>
    </source>
</evidence>
<keyword evidence="1" id="KW-0812">Transmembrane</keyword>
<organism evidence="2 3">
    <name type="scientific">Fluviicola chungangensis</name>
    <dbReference type="NCBI Taxonomy" id="2597671"/>
    <lineage>
        <taxon>Bacteria</taxon>
        <taxon>Pseudomonadati</taxon>
        <taxon>Bacteroidota</taxon>
        <taxon>Flavobacteriia</taxon>
        <taxon>Flavobacteriales</taxon>
        <taxon>Crocinitomicaceae</taxon>
        <taxon>Fluviicola</taxon>
    </lineage>
</organism>
<name>A0A556MRI0_9FLAO</name>